<evidence type="ECO:0000313" key="1">
    <source>
        <dbReference type="EMBL" id="KAK2099760.1"/>
    </source>
</evidence>
<protein>
    <submittedName>
        <fullName evidence="1">Uncharacterized protein</fullName>
    </submittedName>
</protein>
<dbReference type="Proteomes" id="UP001266305">
    <property type="component" value="Unassembled WGS sequence"/>
</dbReference>
<name>A0ABQ9USG7_SAGOE</name>
<proteinExistence type="predicted"/>
<evidence type="ECO:0000313" key="2">
    <source>
        <dbReference type="Proteomes" id="UP001266305"/>
    </source>
</evidence>
<keyword evidence="2" id="KW-1185">Reference proteome</keyword>
<reference evidence="1 2" key="1">
    <citation type="submission" date="2023-05" db="EMBL/GenBank/DDBJ databases">
        <title>B98-5 Cell Line De Novo Hybrid Assembly: An Optical Mapping Approach.</title>
        <authorList>
            <person name="Kananen K."/>
            <person name="Auerbach J.A."/>
            <person name="Kautto E."/>
            <person name="Blachly J.S."/>
        </authorList>
    </citation>
    <scope>NUCLEOTIDE SEQUENCE [LARGE SCALE GENOMIC DNA]</scope>
    <source>
        <strain evidence="1">B95-8</strain>
        <tissue evidence="1">Cell line</tissue>
    </source>
</reference>
<accession>A0ABQ9USG7</accession>
<sequence>MSPASNSALGKAIRVYNSQRLCRAFSFQPRAHSFQSKVVETGAHRTVPAEHPARRRLPDRKLSGVPFTQQFRLTTKVSTGLDWNRPQDYEPGKKKANHPINTCLRDFLTRVTDGTRVIYGFGSWGSQVCNFSAKVLRSKRSGLARAARLRMEGLGSYGLRENVHAGKEKGTVGALALWPEVPGA</sequence>
<comment type="caution">
    <text evidence="1">The sequence shown here is derived from an EMBL/GenBank/DDBJ whole genome shotgun (WGS) entry which is preliminary data.</text>
</comment>
<organism evidence="1 2">
    <name type="scientific">Saguinus oedipus</name>
    <name type="common">Cotton-top tamarin</name>
    <name type="synonym">Oedipomidas oedipus</name>
    <dbReference type="NCBI Taxonomy" id="9490"/>
    <lineage>
        <taxon>Eukaryota</taxon>
        <taxon>Metazoa</taxon>
        <taxon>Chordata</taxon>
        <taxon>Craniata</taxon>
        <taxon>Vertebrata</taxon>
        <taxon>Euteleostomi</taxon>
        <taxon>Mammalia</taxon>
        <taxon>Eutheria</taxon>
        <taxon>Euarchontoglires</taxon>
        <taxon>Primates</taxon>
        <taxon>Haplorrhini</taxon>
        <taxon>Platyrrhini</taxon>
        <taxon>Cebidae</taxon>
        <taxon>Callitrichinae</taxon>
        <taxon>Saguinus</taxon>
    </lineage>
</organism>
<gene>
    <name evidence="1" type="ORF">P7K49_021108</name>
</gene>
<dbReference type="EMBL" id="JASSZA010000010">
    <property type="protein sequence ID" value="KAK2099760.1"/>
    <property type="molecule type" value="Genomic_DNA"/>
</dbReference>